<dbReference type="PANTHER" id="PTHR44591:SF19">
    <property type="entry name" value="TWO-COMPONENT RESPONSE REGULATOR-RELATED"/>
    <property type="match status" value="1"/>
</dbReference>
<dbReference type="CDD" id="cd17569">
    <property type="entry name" value="REC_HupR-like"/>
    <property type="match status" value="1"/>
</dbReference>
<reference evidence="4 5" key="1">
    <citation type="journal article" date="2005" name="Nucleic Acids Res.">
        <title>Genomic blueprint of Hahella chejuensis, a marine microbe producing an algicidal agent.</title>
        <authorList>
            <person name="Jeong H."/>
            <person name="Yim J.H."/>
            <person name="Lee C."/>
            <person name="Choi S.-H."/>
            <person name="Park Y.K."/>
            <person name="Yoon S.H."/>
            <person name="Hur C.-G."/>
            <person name="Kang H.-Y."/>
            <person name="Kim D."/>
            <person name="Lee H.H."/>
            <person name="Park K.H."/>
            <person name="Park S.-H."/>
            <person name="Park H.-S."/>
            <person name="Lee H.K."/>
            <person name="Oh T.K."/>
            <person name="Kim J.F."/>
        </authorList>
    </citation>
    <scope>NUCLEOTIDE SEQUENCE [LARGE SCALE GENOMIC DNA]</scope>
    <source>
        <strain evidence="4 5">KCTC 2396</strain>
    </source>
</reference>
<keyword evidence="1 2" id="KW-0597">Phosphoprotein</keyword>
<feature type="domain" description="Response regulatory" evidence="3">
    <location>
        <begin position="3"/>
        <end position="118"/>
    </location>
</feature>
<evidence type="ECO:0000313" key="5">
    <source>
        <dbReference type="Proteomes" id="UP000000238"/>
    </source>
</evidence>
<dbReference type="STRING" id="349521.HCH_04026"/>
<dbReference type="RefSeq" id="WP_011397808.1">
    <property type="nucleotide sequence ID" value="NC_007645.1"/>
</dbReference>
<dbReference type="OrthoDB" id="9802066at2"/>
<dbReference type="GO" id="GO:0000160">
    <property type="term" value="P:phosphorelay signal transduction system"/>
    <property type="evidence" value="ECO:0007669"/>
    <property type="project" value="InterPro"/>
</dbReference>
<gene>
    <name evidence="4" type="ordered locus">HCH_04026</name>
</gene>
<accession>Q2SF33</accession>
<dbReference type="InterPro" id="IPR011006">
    <property type="entry name" value="CheY-like_superfamily"/>
</dbReference>
<evidence type="ECO:0000256" key="2">
    <source>
        <dbReference type="PROSITE-ProRule" id="PRU00169"/>
    </source>
</evidence>
<dbReference type="eggNOG" id="COG3437">
    <property type="taxonomic scope" value="Bacteria"/>
</dbReference>
<dbReference type="AlphaFoldDB" id="Q2SF33"/>
<dbReference type="Pfam" id="PF00072">
    <property type="entry name" value="Response_reg"/>
    <property type="match status" value="1"/>
</dbReference>
<dbReference type="EMBL" id="CP000155">
    <property type="protein sequence ID" value="ABC30741.1"/>
    <property type="molecule type" value="Genomic_DNA"/>
</dbReference>
<proteinExistence type="predicted"/>
<dbReference type="InterPro" id="IPR050595">
    <property type="entry name" value="Bact_response_regulator"/>
</dbReference>
<dbReference type="SMART" id="SM00448">
    <property type="entry name" value="REC"/>
    <property type="match status" value="1"/>
</dbReference>
<evidence type="ECO:0000259" key="3">
    <source>
        <dbReference type="PROSITE" id="PS50110"/>
    </source>
</evidence>
<dbReference type="Proteomes" id="UP000000238">
    <property type="component" value="Chromosome"/>
</dbReference>
<dbReference type="KEGG" id="hch:HCH_04026"/>
<dbReference type="Gene3D" id="3.40.50.2300">
    <property type="match status" value="1"/>
</dbReference>
<sequence length="179" mass="20483">MATLAIIDDEENVLRAIQRILRKKPWKVLIFSDPYEAIDALKKEPVDLVISDYRMPEMNGVELLNSLKDVRPEALRILLSGQADIDGVTSAINDAEIYRFISKPWSDEDLLMTLENALEHNALVRENRRLLELVRKQEGALKKQLEELQRLEAATPGITQVSWNEDGSIDLIDEDFDEL</sequence>
<keyword evidence="5" id="KW-1185">Reference proteome</keyword>
<dbReference type="InterPro" id="IPR001789">
    <property type="entry name" value="Sig_transdc_resp-reg_receiver"/>
</dbReference>
<name>Q2SF33_HAHCH</name>
<dbReference type="HOGENOM" id="CLU_000445_69_8_6"/>
<feature type="modified residue" description="4-aspartylphosphate" evidence="2">
    <location>
        <position position="52"/>
    </location>
</feature>
<dbReference type="PROSITE" id="PS50110">
    <property type="entry name" value="RESPONSE_REGULATORY"/>
    <property type="match status" value="1"/>
</dbReference>
<evidence type="ECO:0000256" key="1">
    <source>
        <dbReference type="ARBA" id="ARBA00022553"/>
    </source>
</evidence>
<protein>
    <submittedName>
        <fullName evidence="4">FOG: CheY-like receiver</fullName>
    </submittedName>
</protein>
<organism evidence="4 5">
    <name type="scientific">Hahella chejuensis (strain KCTC 2396)</name>
    <dbReference type="NCBI Taxonomy" id="349521"/>
    <lineage>
        <taxon>Bacteria</taxon>
        <taxon>Pseudomonadati</taxon>
        <taxon>Pseudomonadota</taxon>
        <taxon>Gammaproteobacteria</taxon>
        <taxon>Oceanospirillales</taxon>
        <taxon>Hahellaceae</taxon>
        <taxon>Hahella</taxon>
    </lineage>
</organism>
<dbReference type="SUPFAM" id="SSF52172">
    <property type="entry name" value="CheY-like"/>
    <property type="match status" value="1"/>
</dbReference>
<dbReference type="PANTHER" id="PTHR44591">
    <property type="entry name" value="STRESS RESPONSE REGULATOR PROTEIN 1"/>
    <property type="match status" value="1"/>
</dbReference>
<evidence type="ECO:0000313" key="4">
    <source>
        <dbReference type="EMBL" id="ABC30741.1"/>
    </source>
</evidence>